<dbReference type="STRING" id="418495.SAMN05216215_1001239"/>
<keyword evidence="3" id="KW-0238">DNA-binding</keyword>
<dbReference type="InterPro" id="IPR001959">
    <property type="entry name" value="Transposase"/>
</dbReference>
<dbReference type="Proteomes" id="UP000199529">
    <property type="component" value="Unassembled WGS sequence"/>
</dbReference>
<dbReference type="Pfam" id="PF01385">
    <property type="entry name" value="OrfB_IS605"/>
    <property type="match status" value="1"/>
</dbReference>
<evidence type="ECO:0000256" key="2">
    <source>
        <dbReference type="ARBA" id="ARBA00022578"/>
    </source>
</evidence>
<evidence type="ECO:0000259" key="7">
    <source>
        <dbReference type="Pfam" id="PF07282"/>
    </source>
</evidence>
<feature type="region of interest" description="Disordered" evidence="5">
    <location>
        <begin position="271"/>
        <end position="315"/>
    </location>
</feature>
<keyword evidence="4" id="KW-0233">DNA recombination</keyword>
<dbReference type="GO" id="GO:0032196">
    <property type="term" value="P:transposition"/>
    <property type="evidence" value="ECO:0007669"/>
    <property type="project" value="UniProtKB-KW"/>
</dbReference>
<dbReference type="InterPro" id="IPR010095">
    <property type="entry name" value="Cas12f1-like_TNB"/>
</dbReference>
<comment type="similarity">
    <text evidence="1">In the C-terminal section; belongs to the transposase 35 family.</text>
</comment>
<feature type="domain" description="Probable transposase IS891/IS1136/IS1341" evidence="6">
    <location>
        <begin position="47"/>
        <end position="166"/>
    </location>
</feature>
<dbReference type="Pfam" id="PF07282">
    <property type="entry name" value="Cas12f1-like_TNB"/>
    <property type="match status" value="1"/>
</dbReference>
<accession>A0A1H2QYV2</accession>
<keyword evidence="2" id="KW-0815">Transposition</keyword>
<evidence type="ECO:0000256" key="5">
    <source>
        <dbReference type="SAM" id="MobiDB-lite"/>
    </source>
</evidence>
<feature type="compositionally biased region" description="Polar residues" evidence="5">
    <location>
        <begin position="285"/>
        <end position="315"/>
    </location>
</feature>
<name>A0A1H2QYV2_9PSEU</name>
<organism evidence="8 9">
    <name type="scientific">Saccharopolyspora shandongensis</name>
    <dbReference type="NCBI Taxonomy" id="418495"/>
    <lineage>
        <taxon>Bacteria</taxon>
        <taxon>Bacillati</taxon>
        <taxon>Actinomycetota</taxon>
        <taxon>Actinomycetes</taxon>
        <taxon>Pseudonocardiales</taxon>
        <taxon>Pseudonocardiaceae</taxon>
        <taxon>Saccharopolyspora</taxon>
    </lineage>
</organism>
<sequence length="315" mass="34365">MAHVKLPKLGWVRFRLSRPLGGAVRNATVSRDGLGWHISFGIHQPEPAQRPVNTGAAVGLDVGIACSVFVSGEDTERQRPDILTPGERERLRGLEQRKARQIKYAKKHNAGKYSNRLRKTIAAIAAVKARQARRRTDWNHKLTTDLAKNHGLIAVEDLKVSNMLRSAKGTTEQPGRGVRQKAGLNRSIADQGWFEIRRQLGYKTKRYGSELVAVPAVGSSQTCSKCHTRDPESREGCGRLFACVHCGHTDHADRNAAMIILARAFSTAGRKPTTAWEAGTAASGRGSSQSTRSPHGQGTRTGSRLREPSSNVTAA</sequence>
<reference evidence="9" key="1">
    <citation type="submission" date="2016-10" db="EMBL/GenBank/DDBJ databases">
        <authorList>
            <person name="Varghese N."/>
            <person name="Submissions S."/>
        </authorList>
    </citation>
    <scope>NUCLEOTIDE SEQUENCE [LARGE SCALE GENOMIC DNA]</scope>
    <source>
        <strain evidence="9">CGMCC 4.3530</strain>
    </source>
</reference>
<evidence type="ECO:0000313" key="8">
    <source>
        <dbReference type="EMBL" id="SDW12327.1"/>
    </source>
</evidence>
<gene>
    <name evidence="8" type="ORF">SAMN05216215_1001239</name>
</gene>
<evidence type="ECO:0000256" key="1">
    <source>
        <dbReference type="ARBA" id="ARBA00008761"/>
    </source>
</evidence>
<evidence type="ECO:0000259" key="6">
    <source>
        <dbReference type="Pfam" id="PF01385"/>
    </source>
</evidence>
<evidence type="ECO:0000256" key="4">
    <source>
        <dbReference type="ARBA" id="ARBA00023172"/>
    </source>
</evidence>
<protein>
    <submittedName>
        <fullName evidence="8">Putative transposase</fullName>
    </submittedName>
</protein>
<dbReference type="EMBL" id="FNOK01000001">
    <property type="protein sequence ID" value="SDW12327.1"/>
    <property type="molecule type" value="Genomic_DNA"/>
</dbReference>
<evidence type="ECO:0000256" key="3">
    <source>
        <dbReference type="ARBA" id="ARBA00023125"/>
    </source>
</evidence>
<keyword evidence="9" id="KW-1185">Reference proteome</keyword>
<evidence type="ECO:0000313" key="9">
    <source>
        <dbReference type="Proteomes" id="UP000199529"/>
    </source>
</evidence>
<dbReference type="GO" id="GO:0003677">
    <property type="term" value="F:DNA binding"/>
    <property type="evidence" value="ECO:0007669"/>
    <property type="project" value="UniProtKB-KW"/>
</dbReference>
<dbReference type="AlphaFoldDB" id="A0A1H2QYV2"/>
<dbReference type="GO" id="GO:0006310">
    <property type="term" value="P:DNA recombination"/>
    <property type="evidence" value="ECO:0007669"/>
    <property type="project" value="UniProtKB-KW"/>
</dbReference>
<proteinExistence type="inferred from homology"/>
<feature type="domain" description="Cas12f1-like TNB" evidence="7">
    <location>
        <begin position="193"/>
        <end position="260"/>
    </location>
</feature>
<dbReference type="NCBIfam" id="NF040570">
    <property type="entry name" value="guided_TnpB"/>
    <property type="match status" value="1"/>
</dbReference>